<name>A0A6J0B5E8_NEOLC</name>
<keyword evidence="4 9" id="KW-0689">Ribosomal protein</keyword>
<dbReference type="Pfam" id="PF10210">
    <property type="entry name" value="MRP-S32"/>
    <property type="match status" value="1"/>
</dbReference>
<dbReference type="RefSeq" id="XP_015509392.1">
    <property type="nucleotide sequence ID" value="XM_015653906.2"/>
</dbReference>
<dbReference type="CTD" id="28977"/>
<evidence type="ECO:0000256" key="5">
    <source>
        <dbReference type="ARBA" id="ARBA00023128"/>
    </source>
</evidence>
<proteinExistence type="inferred from homology"/>
<dbReference type="KEGG" id="nlo:107216652"/>
<dbReference type="InParanoid" id="A0A6J0B5E8"/>
<evidence type="ECO:0000256" key="6">
    <source>
        <dbReference type="ARBA" id="ARBA00023274"/>
    </source>
</evidence>
<keyword evidence="6" id="KW-0687">Ribonucleoprotein</keyword>
<dbReference type="AlphaFoldDB" id="A0A6J0B5E8"/>
<evidence type="ECO:0000256" key="2">
    <source>
        <dbReference type="ARBA" id="ARBA00005556"/>
    </source>
</evidence>
<keyword evidence="5" id="KW-0496">Mitochondrion</keyword>
<dbReference type="FunCoup" id="A0A6J0B5E8">
    <property type="interactions" value="393"/>
</dbReference>
<dbReference type="GO" id="GO:0005762">
    <property type="term" value="C:mitochondrial large ribosomal subunit"/>
    <property type="evidence" value="ECO:0007669"/>
    <property type="project" value="TreeGrafter"/>
</dbReference>
<dbReference type="Proteomes" id="UP000829291">
    <property type="component" value="Chromosome 1"/>
</dbReference>
<dbReference type="OrthoDB" id="1107506at2759"/>
<dbReference type="InterPro" id="IPR019346">
    <property type="entry name" value="Ribosomal_mL42"/>
</dbReference>
<keyword evidence="3" id="KW-0809">Transit peptide</keyword>
<evidence type="ECO:0000256" key="1">
    <source>
        <dbReference type="ARBA" id="ARBA00004173"/>
    </source>
</evidence>
<evidence type="ECO:0000256" key="7">
    <source>
        <dbReference type="ARBA" id="ARBA00035189"/>
    </source>
</evidence>
<organism evidence="9">
    <name type="scientific">Neodiprion lecontei</name>
    <name type="common">Redheaded pine sawfly</name>
    <dbReference type="NCBI Taxonomy" id="441921"/>
    <lineage>
        <taxon>Eukaryota</taxon>
        <taxon>Metazoa</taxon>
        <taxon>Ecdysozoa</taxon>
        <taxon>Arthropoda</taxon>
        <taxon>Hexapoda</taxon>
        <taxon>Insecta</taxon>
        <taxon>Pterygota</taxon>
        <taxon>Neoptera</taxon>
        <taxon>Endopterygota</taxon>
        <taxon>Hymenoptera</taxon>
        <taxon>Tenthredinoidea</taxon>
        <taxon>Diprionidae</taxon>
        <taxon>Diprioninae</taxon>
        <taxon>Neodiprion</taxon>
    </lineage>
</organism>
<dbReference type="GeneID" id="107216652"/>
<protein>
    <recommendedName>
        <fullName evidence="7">Large ribosomal subunit protein mL42</fullName>
    </recommendedName>
</protein>
<accession>A0A6J0B5E8</accession>
<comment type="similarity">
    <text evidence="2">Belongs to the mitochondrion-specific ribosomal protein mL42 family.</text>
</comment>
<gene>
    <name evidence="9" type="primary">LOC107216652</name>
</gene>
<dbReference type="PANTHER" id="PTHR13450:SF4">
    <property type="entry name" value="LARGE RIBOSOMAL SUBUNIT PROTEIN ML42"/>
    <property type="match status" value="1"/>
</dbReference>
<sequence>MMRFCLKGPLLALRSIRCPKLNYSTMPSEVVVIADDGTIVCWHPEQHFPYQYTKPLPAEKIEENSVLSNRAKEAMDVFRKKHPEVVREELTKITFTTKHRWYPRARDKKAKKTPMDREYL</sequence>
<evidence type="ECO:0000256" key="3">
    <source>
        <dbReference type="ARBA" id="ARBA00022946"/>
    </source>
</evidence>
<keyword evidence="8" id="KW-1185">Reference proteome</keyword>
<dbReference type="PANTHER" id="PTHR13450">
    <property type="entry name" value="MITOCHONDRIAL 39S RIBOSOMAL PROTEIN L42"/>
    <property type="match status" value="1"/>
</dbReference>
<comment type="subcellular location">
    <subcellularLocation>
        <location evidence="1">Mitochondrion</location>
    </subcellularLocation>
</comment>
<evidence type="ECO:0000313" key="8">
    <source>
        <dbReference type="Proteomes" id="UP000829291"/>
    </source>
</evidence>
<evidence type="ECO:0000256" key="4">
    <source>
        <dbReference type="ARBA" id="ARBA00022980"/>
    </source>
</evidence>
<reference evidence="9" key="1">
    <citation type="submission" date="2025-08" db="UniProtKB">
        <authorList>
            <consortium name="RefSeq"/>
        </authorList>
    </citation>
    <scope>IDENTIFICATION</scope>
    <source>
        <tissue evidence="9">Thorax and Abdomen</tissue>
    </source>
</reference>
<evidence type="ECO:0000313" key="9">
    <source>
        <dbReference type="RefSeq" id="XP_015509392.1"/>
    </source>
</evidence>